<dbReference type="InterPro" id="IPR006012">
    <property type="entry name" value="Syntaxin/epimorphin_CS"/>
</dbReference>
<dbReference type="GO" id="GO:0006836">
    <property type="term" value="P:neurotransmitter transport"/>
    <property type="evidence" value="ECO:0007669"/>
    <property type="project" value="UniProtKB-KW"/>
</dbReference>
<proteinExistence type="inferred from homology"/>
<dbReference type="Gene3D" id="1.20.58.70">
    <property type="match status" value="1"/>
</dbReference>
<evidence type="ECO:0000256" key="3">
    <source>
        <dbReference type="ARBA" id="ARBA00022775"/>
    </source>
</evidence>
<evidence type="ECO:0000259" key="6">
    <source>
        <dbReference type="PROSITE" id="PS50192"/>
    </source>
</evidence>
<protein>
    <submittedName>
        <fullName evidence="7">Syntaxin-12</fullName>
    </submittedName>
</protein>
<dbReference type="FunFam" id="1.20.58.70:FF:000006">
    <property type="entry name" value="Syntaxin 7"/>
    <property type="match status" value="1"/>
</dbReference>
<dbReference type="GO" id="GO:0048278">
    <property type="term" value="P:vesicle docking"/>
    <property type="evidence" value="ECO:0007669"/>
    <property type="project" value="TreeGrafter"/>
</dbReference>
<keyword evidence="3" id="KW-0532">Neurotransmitter transport</keyword>
<dbReference type="GO" id="GO:0008021">
    <property type="term" value="C:synaptic vesicle"/>
    <property type="evidence" value="ECO:0007669"/>
    <property type="project" value="TreeGrafter"/>
</dbReference>
<reference evidence="7" key="2">
    <citation type="submission" date="2020-01" db="EMBL/GenBank/DDBJ databases">
        <authorList>
            <person name="Korhonen P.K.K."/>
            <person name="Guangxu M.G."/>
            <person name="Wang T.W."/>
            <person name="Stroehlein A.J.S."/>
            <person name="Young N.D."/>
            <person name="Ang C.-S.A."/>
            <person name="Fernando D.W.F."/>
            <person name="Lu H.L."/>
            <person name="Taylor S.T."/>
            <person name="Ehtesham M.E.M."/>
            <person name="Najaraj S.H.N."/>
            <person name="Harsha G.H.G."/>
            <person name="Madugundu A.M."/>
            <person name="Renuse S.R."/>
            <person name="Holt D.H."/>
            <person name="Pandey A.P."/>
            <person name="Papenfuss A.P."/>
            <person name="Gasser R.B.G."/>
            <person name="Fischer K.F."/>
        </authorList>
    </citation>
    <scope>NUCLEOTIDE SEQUENCE</scope>
    <source>
        <strain evidence="7">SSS_KF_BRIS2020</strain>
    </source>
</reference>
<comment type="subcellular location">
    <subcellularLocation>
        <location evidence="1">Membrane</location>
        <topology evidence="1">Single-pass type IV membrane protein</topology>
    </subcellularLocation>
</comment>
<dbReference type="SMART" id="SM00397">
    <property type="entry name" value="t_SNARE"/>
    <property type="match status" value="1"/>
</dbReference>
<name>A0A834V8W1_SARSC</name>
<dbReference type="SUPFAM" id="SSF47661">
    <property type="entry name" value="t-snare proteins"/>
    <property type="match status" value="1"/>
</dbReference>
<dbReference type="OrthoDB" id="364348at2759"/>
<dbReference type="GO" id="GO:0000149">
    <property type="term" value="F:SNARE binding"/>
    <property type="evidence" value="ECO:0007669"/>
    <property type="project" value="TreeGrafter"/>
</dbReference>
<evidence type="ECO:0000313" key="9">
    <source>
        <dbReference type="Proteomes" id="UP000070412"/>
    </source>
</evidence>
<dbReference type="GO" id="GO:0006906">
    <property type="term" value="P:vesicle fusion"/>
    <property type="evidence" value="ECO:0007669"/>
    <property type="project" value="TreeGrafter"/>
</dbReference>
<dbReference type="CDD" id="cd15847">
    <property type="entry name" value="SNARE_syntaxin7_like"/>
    <property type="match status" value="1"/>
</dbReference>
<dbReference type="GO" id="GO:0005484">
    <property type="term" value="F:SNAP receptor activity"/>
    <property type="evidence" value="ECO:0007669"/>
    <property type="project" value="InterPro"/>
</dbReference>
<reference evidence="8" key="3">
    <citation type="submission" date="2022-06" db="UniProtKB">
        <authorList>
            <consortium name="EnsemblMetazoa"/>
        </authorList>
    </citation>
    <scope>IDENTIFICATION</scope>
</reference>
<organism evidence="7">
    <name type="scientific">Sarcoptes scabiei</name>
    <name type="common">Itch mite</name>
    <name type="synonym">Acarus scabiei</name>
    <dbReference type="NCBI Taxonomy" id="52283"/>
    <lineage>
        <taxon>Eukaryota</taxon>
        <taxon>Metazoa</taxon>
        <taxon>Ecdysozoa</taxon>
        <taxon>Arthropoda</taxon>
        <taxon>Chelicerata</taxon>
        <taxon>Arachnida</taxon>
        <taxon>Acari</taxon>
        <taxon>Acariformes</taxon>
        <taxon>Sarcoptiformes</taxon>
        <taxon>Astigmata</taxon>
        <taxon>Psoroptidia</taxon>
        <taxon>Sarcoptoidea</taxon>
        <taxon>Sarcoptidae</taxon>
        <taxon>Sarcoptinae</taxon>
        <taxon>Sarcoptes</taxon>
    </lineage>
</organism>
<comment type="similarity">
    <text evidence="2 4">Belongs to the syntaxin family.</text>
</comment>
<dbReference type="PANTHER" id="PTHR19957">
    <property type="entry name" value="SYNTAXIN"/>
    <property type="match status" value="1"/>
</dbReference>
<dbReference type="SMART" id="SM00503">
    <property type="entry name" value="SynN"/>
    <property type="match status" value="1"/>
</dbReference>
<reference evidence="9" key="1">
    <citation type="journal article" date="2020" name="PLoS Negl. Trop. Dis.">
        <title>High-quality nuclear genome for Sarcoptes scabiei-A critical resource for a neglected parasite.</title>
        <authorList>
            <person name="Korhonen P.K."/>
            <person name="Gasser R.B."/>
            <person name="Ma G."/>
            <person name="Wang T."/>
            <person name="Stroehlein A.J."/>
            <person name="Young N.D."/>
            <person name="Ang C.S."/>
            <person name="Fernando D.D."/>
            <person name="Lu H.C."/>
            <person name="Taylor S."/>
            <person name="Reynolds S.L."/>
            <person name="Mofiz E."/>
            <person name="Najaraj S.H."/>
            <person name="Gowda H."/>
            <person name="Madugundu A."/>
            <person name="Renuse S."/>
            <person name="Holt D."/>
            <person name="Pandey A."/>
            <person name="Papenfuss A.T."/>
            <person name="Fischer K."/>
        </authorList>
    </citation>
    <scope>NUCLEOTIDE SEQUENCE [LARGE SCALE GENOMIC DNA]</scope>
</reference>
<evidence type="ECO:0000313" key="7">
    <source>
        <dbReference type="EMBL" id="KAF7487846.1"/>
    </source>
</evidence>
<dbReference type="InterPro" id="IPR000727">
    <property type="entry name" value="T_SNARE_dom"/>
</dbReference>
<dbReference type="PROSITE" id="PS50192">
    <property type="entry name" value="T_SNARE"/>
    <property type="match status" value="1"/>
</dbReference>
<dbReference type="PROSITE" id="PS00914">
    <property type="entry name" value="SYNTAXIN"/>
    <property type="match status" value="1"/>
</dbReference>
<keyword evidence="5" id="KW-0812">Transmembrane</keyword>
<dbReference type="InterPro" id="IPR010989">
    <property type="entry name" value="SNARE"/>
</dbReference>
<dbReference type="FunFam" id="1.20.5.110:FF:000059">
    <property type="entry name" value="Related to syntaxin 12"/>
    <property type="match status" value="1"/>
</dbReference>
<evidence type="ECO:0000256" key="5">
    <source>
        <dbReference type="SAM" id="Phobius"/>
    </source>
</evidence>
<accession>A0A834V8W1</accession>
<dbReference type="InterPro" id="IPR006011">
    <property type="entry name" value="Syntaxin_N"/>
</dbReference>
<dbReference type="Proteomes" id="UP000070412">
    <property type="component" value="Unassembled WGS sequence"/>
</dbReference>
<dbReference type="GO" id="GO:0031201">
    <property type="term" value="C:SNARE complex"/>
    <property type="evidence" value="ECO:0007669"/>
    <property type="project" value="TreeGrafter"/>
</dbReference>
<dbReference type="Gene3D" id="1.20.5.110">
    <property type="match status" value="1"/>
</dbReference>
<evidence type="ECO:0000256" key="2">
    <source>
        <dbReference type="ARBA" id="ARBA00009063"/>
    </source>
</evidence>
<evidence type="ECO:0000256" key="1">
    <source>
        <dbReference type="ARBA" id="ARBA00004211"/>
    </source>
</evidence>
<dbReference type="GO" id="GO:0006886">
    <property type="term" value="P:intracellular protein transport"/>
    <property type="evidence" value="ECO:0007669"/>
    <property type="project" value="InterPro"/>
</dbReference>
<dbReference type="Pfam" id="PF05739">
    <property type="entry name" value="SNARE"/>
    <property type="match status" value="1"/>
</dbReference>
<keyword evidence="3" id="KW-0813">Transport</keyword>
<dbReference type="Pfam" id="PF14523">
    <property type="entry name" value="Syntaxin_2"/>
    <property type="match status" value="1"/>
</dbReference>
<keyword evidence="5" id="KW-0472">Membrane</keyword>
<gene>
    <name evidence="7" type="ORF">SSS_6307</name>
</gene>
<dbReference type="PANTHER" id="PTHR19957:SF411">
    <property type="entry name" value="LD23667P"/>
    <property type="match status" value="1"/>
</dbReference>
<sequence>MSFNNYQSTSSNAFFGQENDFSKLSQLVANNVQKISSNVNQLQKMVNQLGTFQDSENLRSQLHQIQHYTNQLARDTNRNLKELANIPSSQSSSEQKQRRMQKERLTNDFSEALKNFQVIQRTAAQKEKESVIRARANSNLNDSSKALIDLQSSQPSQQQEHKMLQIEEDVDVQLLREREQAIQKIESDIVEVNQIFKDLASVVHDQGEVIDSIEANIESTGIQIQEGTQQLFKASDYSRRARKKKFMLILIFLIILGIICTIIYVSS</sequence>
<feature type="domain" description="T-SNARE coiled-coil homology" evidence="6">
    <location>
        <begin position="172"/>
        <end position="234"/>
    </location>
</feature>
<dbReference type="AlphaFoldDB" id="A0A834V8W1"/>
<keyword evidence="9" id="KW-1185">Reference proteome</keyword>
<dbReference type="InterPro" id="IPR045242">
    <property type="entry name" value="Syntaxin"/>
</dbReference>
<dbReference type="EMBL" id="WVUK01000066">
    <property type="protein sequence ID" value="KAF7487846.1"/>
    <property type="molecule type" value="Genomic_DNA"/>
</dbReference>
<evidence type="ECO:0000256" key="4">
    <source>
        <dbReference type="RuleBase" id="RU003858"/>
    </source>
</evidence>
<keyword evidence="5" id="KW-1133">Transmembrane helix</keyword>
<evidence type="ECO:0000313" key="8">
    <source>
        <dbReference type="EnsemblMetazoa" id="KAF7487846.1"/>
    </source>
</evidence>
<feature type="transmembrane region" description="Helical" evidence="5">
    <location>
        <begin position="246"/>
        <end position="265"/>
    </location>
</feature>
<dbReference type="EnsemblMetazoa" id="SSS_6307s_mrna">
    <property type="protein sequence ID" value="KAF7487846.1"/>
    <property type="gene ID" value="SSS_6307"/>
</dbReference>